<gene>
    <name evidence="5" type="ORF">Poly41_54240</name>
</gene>
<keyword evidence="3" id="KW-0804">Transcription</keyword>
<feature type="domain" description="HTH araC/xylS-type" evidence="4">
    <location>
        <begin position="114"/>
        <end position="220"/>
    </location>
</feature>
<dbReference type="PRINTS" id="PR00032">
    <property type="entry name" value="HTHARAC"/>
</dbReference>
<dbReference type="InterPro" id="IPR020449">
    <property type="entry name" value="Tscrpt_reg_AraC-type_HTH"/>
</dbReference>
<keyword evidence="6" id="KW-1185">Reference proteome</keyword>
<dbReference type="SMART" id="SM00342">
    <property type="entry name" value="HTH_ARAC"/>
    <property type="match status" value="1"/>
</dbReference>
<dbReference type="AlphaFoldDB" id="A0A5C6DBB9"/>
<dbReference type="PANTHER" id="PTHR43280:SF2">
    <property type="entry name" value="HTH-TYPE TRANSCRIPTIONAL REGULATOR EXSA"/>
    <property type="match status" value="1"/>
</dbReference>
<evidence type="ECO:0000256" key="3">
    <source>
        <dbReference type="ARBA" id="ARBA00023163"/>
    </source>
</evidence>
<dbReference type="PROSITE" id="PS01124">
    <property type="entry name" value="HTH_ARAC_FAMILY_2"/>
    <property type="match status" value="1"/>
</dbReference>
<dbReference type="PROSITE" id="PS00041">
    <property type="entry name" value="HTH_ARAC_FAMILY_1"/>
    <property type="match status" value="1"/>
</dbReference>
<dbReference type="Gene3D" id="1.10.10.60">
    <property type="entry name" value="Homeodomain-like"/>
    <property type="match status" value="2"/>
</dbReference>
<dbReference type="InterPro" id="IPR009057">
    <property type="entry name" value="Homeodomain-like_sf"/>
</dbReference>
<keyword evidence="2" id="KW-0238">DNA-binding</keyword>
<organism evidence="5 6">
    <name type="scientific">Novipirellula artificiosorum</name>
    <dbReference type="NCBI Taxonomy" id="2528016"/>
    <lineage>
        <taxon>Bacteria</taxon>
        <taxon>Pseudomonadati</taxon>
        <taxon>Planctomycetota</taxon>
        <taxon>Planctomycetia</taxon>
        <taxon>Pirellulales</taxon>
        <taxon>Pirellulaceae</taxon>
        <taxon>Novipirellula</taxon>
    </lineage>
</organism>
<evidence type="ECO:0000256" key="2">
    <source>
        <dbReference type="ARBA" id="ARBA00023125"/>
    </source>
</evidence>
<sequence>MGDPHLGPGRIHWIIVDVGVRRPNEPWIWPDWCVLTADDCRELTSVLRGNEHPVWAAGAEAQQIFKKLGAYVSSEDPARLASHLMVALNQLLLAILDLLRCQHIVPDRSLTSRCRTVDLFLKELRRSPRMQATIWTLDGMAEICGMGRSSFSDYCHELTNTSPIDYLNRCRLENAAQRLASQPEASITAIALDCGFSSSQYFCRKFKACYGMTPRAWRTNQA</sequence>
<evidence type="ECO:0000313" key="6">
    <source>
        <dbReference type="Proteomes" id="UP000319143"/>
    </source>
</evidence>
<dbReference type="GO" id="GO:0003700">
    <property type="term" value="F:DNA-binding transcription factor activity"/>
    <property type="evidence" value="ECO:0007669"/>
    <property type="project" value="InterPro"/>
</dbReference>
<proteinExistence type="predicted"/>
<name>A0A5C6DBB9_9BACT</name>
<keyword evidence="1" id="KW-0805">Transcription regulation</keyword>
<evidence type="ECO:0000259" key="4">
    <source>
        <dbReference type="PROSITE" id="PS01124"/>
    </source>
</evidence>
<evidence type="ECO:0000313" key="5">
    <source>
        <dbReference type="EMBL" id="TWU33041.1"/>
    </source>
</evidence>
<reference evidence="5 6" key="1">
    <citation type="submission" date="2019-02" db="EMBL/GenBank/DDBJ databases">
        <title>Deep-cultivation of Planctomycetes and their phenomic and genomic characterization uncovers novel biology.</title>
        <authorList>
            <person name="Wiegand S."/>
            <person name="Jogler M."/>
            <person name="Boedeker C."/>
            <person name="Pinto D."/>
            <person name="Vollmers J."/>
            <person name="Rivas-Marin E."/>
            <person name="Kohn T."/>
            <person name="Peeters S.H."/>
            <person name="Heuer A."/>
            <person name="Rast P."/>
            <person name="Oberbeckmann S."/>
            <person name="Bunk B."/>
            <person name="Jeske O."/>
            <person name="Meyerdierks A."/>
            <person name="Storesund J.E."/>
            <person name="Kallscheuer N."/>
            <person name="Luecker S."/>
            <person name="Lage O.M."/>
            <person name="Pohl T."/>
            <person name="Merkel B.J."/>
            <person name="Hornburger P."/>
            <person name="Mueller R.-W."/>
            <person name="Bruemmer F."/>
            <person name="Labrenz M."/>
            <person name="Spormann A.M."/>
            <person name="Op Den Camp H."/>
            <person name="Overmann J."/>
            <person name="Amann R."/>
            <person name="Jetten M.S.M."/>
            <person name="Mascher T."/>
            <person name="Medema M.H."/>
            <person name="Devos D.P."/>
            <person name="Kaster A.-K."/>
            <person name="Ovreas L."/>
            <person name="Rohde M."/>
            <person name="Galperin M.Y."/>
            <person name="Jogler C."/>
        </authorList>
    </citation>
    <scope>NUCLEOTIDE SEQUENCE [LARGE SCALE GENOMIC DNA]</scope>
    <source>
        <strain evidence="5 6">Poly41</strain>
    </source>
</reference>
<dbReference type="PANTHER" id="PTHR43280">
    <property type="entry name" value="ARAC-FAMILY TRANSCRIPTIONAL REGULATOR"/>
    <property type="match status" value="1"/>
</dbReference>
<protein>
    <submittedName>
        <fullName evidence="5">Transcriptional activator FtrA</fullName>
    </submittedName>
</protein>
<dbReference type="GO" id="GO:0043565">
    <property type="term" value="F:sequence-specific DNA binding"/>
    <property type="evidence" value="ECO:0007669"/>
    <property type="project" value="InterPro"/>
</dbReference>
<dbReference type="EMBL" id="SJPV01000011">
    <property type="protein sequence ID" value="TWU33041.1"/>
    <property type="molecule type" value="Genomic_DNA"/>
</dbReference>
<dbReference type="InterPro" id="IPR018060">
    <property type="entry name" value="HTH_AraC"/>
</dbReference>
<dbReference type="Pfam" id="PF12833">
    <property type="entry name" value="HTH_18"/>
    <property type="match status" value="1"/>
</dbReference>
<evidence type="ECO:0000256" key="1">
    <source>
        <dbReference type="ARBA" id="ARBA00023015"/>
    </source>
</evidence>
<comment type="caution">
    <text evidence="5">The sequence shown here is derived from an EMBL/GenBank/DDBJ whole genome shotgun (WGS) entry which is preliminary data.</text>
</comment>
<dbReference type="InterPro" id="IPR018062">
    <property type="entry name" value="HTH_AraC-typ_CS"/>
</dbReference>
<dbReference type="Proteomes" id="UP000319143">
    <property type="component" value="Unassembled WGS sequence"/>
</dbReference>
<accession>A0A5C6DBB9</accession>
<dbReference type="SUPFAM" id="SSF46689">
    <property type="entry name" value="Homeodomain-like"/>
    <property type="match status" value="1"/>
</dbReference>